<dbReference type="AlphaFoldDB" id="A0AAN9W7K2"/>
<dbReference type="GO" id="GO:0015631">
    <property type="term" value="F:tubulin binding"/>
    <property type="evidence" value="ECO:0007669"/>
    <property type="project" value="InterPro"/>
</dbReference>
<proteinExistence type="inferred from homology"/>
<keyword evidence="4" id="KW-1185">Reference proteome</keyword>
<name>A0AAN9W7K2_9ORTH</name>
<feature type="compositionally biased region" description="Basic and acidic residues" evidence="2">
    <location>
        <begin position="155"/>
        <end position="172"/>
    </location>
</feature>
<comment type="similarity">
    <text evidence="1">Belongs to the TPPP family.</text>
</comment>
<evidence type="ECO:0000313" key="3">
    <source>
        <dbReference type="EMBL" id="KAK7869328.1"/>
    </source>
</evidence>
<comment type="caution">
    <text evidence="3">The sequence shown here is derived from an EMBL/GenBank/DDBJ whole genome shotgun (WGS) entry which is preliminary data.</text>
</comment>
<dbReference type="InterPro" id="IPR008907">
    <property type="entry name" value="TPP/p25"/>
</dbReference>
<sequence length="172" mass="20034">MFLHEEEEEEEGPPPTFEQLFVVFCKLADPECDGTRITLTASNRWMKHARILDNVKLRETDTGVTFFKFKKSSISYDDYLIFLQDLCDRKEMNFEELKERMTNCQDPRKHSMVSDKELVAKHKGAEAEKVAKDYQTGARRHSIIGKLKAQGVGLSKKEIEEEKERKKEEEGD</sequence>
<dbReference type="Pfam" id="PF05517">
    <property type="entry name" value="p25-alpha"/>
    <property type="match status" value="1"/>
</dbReference>
<dbReference type="EMBL" id="JAZDUA010000076">
    <property type="protein sequence ID" value="KAK7869328.1"/>
    <property type="molecule type" value="Genomic_DNA"/>
</dbReference>
<dbReference type="SUPFAM" id="SSF47473">
    <property type="entry name" value="EF-hand"/>
    <property type="match status" value="1"/>
</dbReference>
<feature type="region of interest" description="Disordered" evidence="2">
    <location>
        <begin position="150"/>
        <end position="172"/>
    </location>
</feature>
<reference evidence="3 4" key="1">
    <citation type="submission" date="2024-03" db="EMBL/GenBank/DDBJ databases">
        <title>The genome assembly and annotation of the cricket Gryllus longicercus Weissman &amp; Gray.</title>
        <authorList>
            <person name="Szrajer S."/>
            <person name="Gray D."/>
            <person name="Ylla G."/>
        </authorList>
    </citation>
    <scope>NUCLEOTIDE SEQUENCE [LARGE SCALE GENOMIC DNA]</scope>
    <source>
        <strain evidence="3">DAG 2021-001</strain>
        <tissue evidence="3">Whole body minus gut</tissue>
    </source>
</reference>
<gene>
    <name evidence="3" type="ORF">R5R35_012889</name>
</gene>
<evidence type="ECO:0000256" key="2">
    <source>
        <dbReference type="SAM" id="MobiDB-lite"/>
    </source>
</evidence>
<dbReference type="Proteomes" id="UP001378592">
    <property type="component" value="Unassembled WGS sequence"/>
</dbReference>
<dbReference type="Gene3D" id="1.10.238.10">
    <property type="entry name" value="EF-hand"/>
    <property type="match status" value="1"/>
</dbReference>
<organism evidence="3 4">
    <name type="scientific">Gryllus longicercus</name>
    <dbReference type="NCBI Taxonomy" id="2509291"/>
    <lineage>
        <taxon>Eukaryota</taxon>
        <taxon>Metazoa</taxon>
        <taxon>Ecdysozoa</taxon>
        <taxon>Arthropoda</taxon>
        <taxon>Hexapoda</taxon>
        <taxon>Insecta</taxon>
        <taxon>Pterygota</taxon>
        <taxon>Neoptera</taxon>
        <taxon>Polyneoptera</taxon>
        <taxon>Orthoptera</taxon>
        <taxon>Ensifera</taxon>
        <taxon>Gryllidea</taxon>
        <taxon>Grylloidea</taxon>
        <taxon>Gryllidae</taxon>
        <taxon>Gryllinae</taxon>
        <taxon>Gryllus</taxon>
    </lineage>
</organism>
<protein>
    <submittedName>
        <fullName evidence="3">Uncharacterized protein</fullName>
    </submittedName>
</protein>
<evidence type="ECO:0000256" key="1">
    <source>
        <dbReference type="ARBA" id="ARBA00010994"/>
    </source>
</evidence>
<accession>A0AAN9W7K2</accession>
<dbReference type="InterPro" id="IPR011992">
    <property type="entry name" value="EF-hand-dom_pair"/>
</dbReference>
<dbReference type="GO" id="GO:0046785">
    <property type="term" value="P:microtubule polymerization"/>
    <property type="evidence" value="ECO:0007669"/>
    <property type="project" value="InterPro"/>
</dbReference>
<evidence type="ECO:0000313" key="4">
    <source>
        <dbReference type="Proteomes" id="UP001378592"/>
    </source>
</evidence>